<gene>
    <name evidence="11" type="ORF">PBRA_000742</name>
</gene>
<dbReference type="SMART" id="SM00355">
    <property type="entry name" value="ZnF_C2H2"/>
    <property type="match status" value="3"/>
</dbReference>
<dbReference type="OrthoDB" id="1711136at2759"/>
<dbReference type="PROSITE" id="PS50089">
    <property type="entry name" value="ZF_RING_2"/>
    <property type="match status" value="1"/>
</dbReference>
<dbReference type="InterPro" id="IPR013087">
    <property type="entry name" value="Znf_C2H2_type"/>
</dbReference>
<dbReference type="GO" id="GO:0008270">
    <property type="term" value="F:zinc ion binding"/>
    <property type="evidence" value="ECO:0007669"/>
    <property type="project" value="UniProtKB-KW"/>
</dbReference>
<evidence type="ECO:0000256" key="4">
    <source>
        <dbReference type="ARBA" id="ARBA00022771"/>
    </source>
</evidence>
<feature type="compositionally biased region" description="Acidic residues" evidence="8">
    <location>
        <begin position="110"/>
        <end position="130"/>
    </location>
</feature>
<evidence type="ECO:0000256" key="7">
    <source>
        <dbReference type="PROSITE-ProRule" id="PRU00042"/>
    </source>
</evidence>
<dbReference type="AlphaFoldDB" id="A0A0G4IQI9"/>
<evidence type="ECO:0000259" key="10">
    <source>
        <dbReference type="PROSITE" id="PS50157"/>
    </source>
</evidence>
<dbReference type="SUPFAM" id="SSF57850">
    <property type="entry name" value="RING/U-box"/>
    <property type="match status" value="1"/>
</dbReference>
<dbReference type="InterPro" id="IPR036236">
    <property type="entry name" value="Znf_C2H2_sf"/>
</dbReference>
<feature type="domain" description="RING-type" evidence="9">
    <location>
        <begin position="202"/>
        <end position="247"/>
    </location>
</feature>
<dbReference type="InterPro" id="IPR001841">
    <property type="entry name" value="Znf_RING"/>
</dbReference>
<evidence type="ECO:0000256" key="2">
    <source>
        <dbReference type="ARBA" id="ARBA00022723"/>
    </source>
</evidence>
<feature type="domain" description="C2H2-type" evidence="10">
    <location>
        <begin position="142"/>
        <end position="169"/>
    </location>
</feature>
<evidence type="ECO:0000313" key="12">
    <source>
        <dbReference type="Proteomes" id="UP000039324"/>
    </source>
</evidence>
<organism evidence="11 12">
    <name type="scientific">Plasmodiophora brassicae</name>
    <name type="common">Clubroot disease agent</name>
    <dbReference type="NCBI Taxonomy" id="37360"/>
    <lineage>
        <taxon>Eukaryota</taxon>
        <taxon>Sar</taxon>
        <taxon>Rhizaria</taxon>
        <taxon>Endomyxa</taxon>
        <taxon>Phytomyxea</taxon>
        <taxon>Plasmodiophorida</taxon>
        <taxon>Plasmodiophoridae</taxon>
        <taxon>Plasmodiophora</taxon>
    </lineage>
</organism>
<keyword evidence="2" id="KW-0479">Metal-binding</keyword>
<dbReference type="GO" id="GO:0005634">
    <property type="term" value="C:nucleus"/>
    <property type="evidence" value="ECO:0007669"/>
    <property type="project" value="UniProtKB-SubCell"/>
</dbReference>
<evidence type="ECO:0000256" key="5">
    <source>
        <dbReference type="ARBA" id="ARBA00022833"/>
    </source>
</evidence>
<keyword evidence="5" id="KW-0862">Zinc</keyword>
<reference evidence="11 12" key="1">
    <citation type="submission" date="2015-02" db="EMBL/GenBank/DDBJ databases">
        <authorList>
            <person name="Chooi Y.-H."/>
        </authorList>
    </citation>
    <scope>NUCLEOTIDE SEQUENCE [LARGE SCALE GENOMIC DNA]</scope>
    <source>
        <strain evidence="11">E3</strain>
    </source>
</reference>
<accession>A0A0G4IQI9</accession>
<keyword evidence="3" id="KW-0677">Repeat</keyword>
<protein>
    <recommendedName>
        <fullName evidence="13">RING-type domain-containing protein</fullName>
    </recommendedName>
</protein>
<dbReference type="Gene3D" id="3.30.40.10">
    <property type="entry name" value="Zinc/RING finger domain, C3HC4 (zinc finger)"/>
    <property type="match status" value="1"/>
</dbReference>
<dbReference type="Pfam" id="PF13920">
    <property type="entry name" value="zf-C3HC4_3"/>
    <property type="match status" value="1"/>
</dbReference>
<feature type="region of interest" description="Disordered" evidence="8">
    <location>
        <begin position="99"/>
        <end position="130"/>
    </location>
</feature>
<keyword evidence="4 7" id="KW-0863">Zinc-finger</keyword>
<dbReference type="PANTHER" id="PTHR24406">
    <property type="entry name" value="TRANSCRIPTIONAL REPRESSOR CTCFL-RELATED"/>
    <property type="match status" value="1"/>
</dbReference>
<evidence type="ECO:0000256" key="1">
    <source>
        <dbReference type="ARBA" id="ARBA00004123"/>
    </source>
</evidence>
<keyword evidence="6" id="KW-0539">Nucleus</keyword>
<dbReference type="Pfam" id="PF00096">
    <property type="entry name" value="zf-C2H2"/>
    <property type="match status" value="1"/>
</dbReference>
<comment type="subcellular location">
    <subcellularLocation>
        <location evidence="1">Nucleus</location>
    </subcellularLocation>
</comment>
<proteinExistence type="predicted"/>
<evidence type="ECO:0008006" key="13">
    <source>
        <dbReference type="Google" id="ProtNLM"/>
    </source>
</evidence>
<dbReference type="InterPro" id="IPR050888">
    <property type="entry name" value="ZnF_C2H2-type_TF"/>
</dbReference>
<dbReference type="SUPFAM" id="SSF57667">
    <property type="entry name" value="beta-beta-alpha zinc fingers"/>
    <property type="match status" value="1"/>
</dbReference>
<dbReference type="InterPro" id="IPR013083">
    <property type="entry name" value="Znf_RING/FYVE/PHD"/>
</dbReference>
<evidence type="ECO:0000313" key="11">
    <source>
        <dbReference type="EMBL" id="CEO97396.1"/>
    </source>
</evidence>
<sequence length="258" mass="29006">MASRPYQCDVCYLDFWSSQALQRHLTWSPAHVWDSGVGDGANVCLHCGWRFLSPDDLAEHQLSAGSAFQCDICDEWTTCAHRVDEPDMIVDIVDAGDPLPTDVWPVGGDTDMDYDDDNDDDDDDDDDDDEITSEAYASDDMFRCETCGETFSTQTYLMWHDLSCEERREASIPPSASLVEQYERIVEVSGSRSRASASSLHCLICMDDNRCIVYRPCMHLVACVACAFDCLLKPTRLAQSYSCPLCRTPVDTIERIFV</sequence>
<dbReference type="EMBL" id="CDSF01000079">
    <property type="protein sequence ID" value="CEO97396.1"/>
    <property type="molecule type" value="Genomic_DNA"/>
</dbReference>
<evidence type="ECO:0000256" key="3">
    <source>
        <dbReference type="ARBA" id="ARBA00022737"/>
    </source>
</evidence>
<name>A0A0G4IQI9_PLABS</name>
<dbReference type="Proteomes" id="UP000039324">
    <property type="component" value="Unassembled WGS sequence"/>
</dbReference>
<evidence type="ECO:0000256" key="8">
    <source>
        <dbReference type="SAM" id="MobiDB-lite"/>
    </source>
</evidence>
<keyword evidence="12" id="KW-1185">Reference proteome</keyword>
<dbReference type="Gene3D" id="3.30.160.60">
    <property type="entry name" value="Classic Zinc Finger"/>
    <property type="match status" value="1"/>
</dbReference>
<dbReference type="PROSITE" id="PS50157">
    <property type="entry name" value="ZINC_FINGER_C2H2_2"/>
    <property type="match status" value="1"/>
</dbReference>
<evidence type="ECO:0000259" key="9">
    <source>
        <dbReference type="PROSITE" id="PS50089"/>
    </source>
</evidence>
<evidence type="ECO:0000256" key="6">
    <source>
        <dbReference type="ARBA" id="ARBA00023242"/>
    </source>
</evidence>